<feature type="non-terminal residue" evidence="1">
    <location>
        <position position="41"/>
    </location>
</feature>
<protein>
    <submittedName>
        <fullName evidence="1">SDR family NAD(P)-dependent oxidoreductase</fullName>
    </submittedName>
</protein>
<evidence type="ECO:0000313" key="2">
    <source>
        <dbReference type="Proteomes" id="UP001596383"/>
    </source>
</evidence>
<dbReference type="RefSeq" id="WP_273739519.1">
    <property type="nucleotide sequence ID" value="NZ_JAQIVI010000267.1"/>
</dbReference>
<evidence type="ECO:0000313" key="1">
    <source>
        <dbReference type="EMBL" id="MFC6766555.1"/>
    </source>
</evidence>
<name>A0ABD5STU9_9EURY</name>
<accession>A0ABD5STU9</accession>
<dbReference type="Proteomes" id="UP001596383">
    <property type="component" value="Unassembled WGS sequence"/>
</dbReference>
<reference evidence="1 2" key="1">
    <citation type="journal article" date="2019" name="Int. J. Syst. Evol. Microbiol.">
        <title>The Global Catalogue of Microorganisms (GCM) 10K type strain sequencing project: providing services to taxonomists for standard genome sequencing and annotation.</title>
        <authorList>
            <consortium name="The Broad Institute Genomics Platform"/>
            <consortium name="The Broad Institute Genome Sequencing Center for Infectious Disease"/>
            <person name="Wu L."/>
            <person name="Ma J."/>
        </authorList>
    </citation>
    <scope>NUCLEOTIDE SEQUENCE [LARGE SCALE GENOMIC DNA]</scope>
    <source>
        <strain evidence="1 2">LMG 29247</strain>
    </source>
</reference>
<dbReference type="InterPro" id="IPR002347">
    <property type="entry name" value="SDR_fam"/>
</dbReference>
<comment type="caution">
    <text evidence="1">The sequence shown here is derived from an EMBL/GenBank/DDBJ whole genome shotgun (WGS) entry which is preliminary data.</text>
</comment>
<keyword evidence="2" id="KW-1185">Reference proteome</keyword>
<gene>
    <name evidence="1" type="ORF">ACFQE6_16625</name>
</gene>
<dbReference type="Gene3D" id="3.40.50.720">
    <property type="entry name" value="NAD(P)-binding Rossmann-like Domain"/>
    <property type="match status" value="1"/>
</dbReference>
<dbReference type="InterPro" id="IPR036291">
    <property type="entry name" value="NAD(P)-bd_dom_sf"/>
</dbReference>
<organism evidence="1 2">
    <name type="scientific">Natrinema soli</name>
    <dbReference type="NCBI Taxonomy" id="1930624"/>
    <lineage>
        <taxon>Archaea</taxon>
        <taxon>Methanobacteriati</taxon>
        <taxon>Methanobacteriota</taxon>
        <taxon>Stenosarchaea group</taxon>
        <taxon>Halobacteria</taxon>
        <taxon>Halobacteriales</taxon>
        <taxon>Natrialbaceae</taxon>
        <taxon>Natrinema</taxon>
    </lineage>
</organism>
<dbReference type="SUPFAM" id="SSF51735">
    <property type="entry name" value="NAD(P)-binding Rossmann-fold domains"/>
    <property type="match status" value="1"/>
</dbReference>
<dbReference type="Pfam" id="PF00106">
    <property type="entry name" value="adh_short"/>
    <property type="match status" value="1"/>
</dbReference>
<sequence>MDFELDGNSALVTAASSGLGFASAQALAEEDANVAICGRDA</sequence>
<dbReference type="EMBL" id="JBHSWV010000267">
    <property type="protein sequence ID" value="MFC6766555.1"/>
    <property type="molecule type" value="Genomic_DNA"/>
</dbReference>
<dbReference type="AlphaFoldDB" id="A0ABD5STU9"/>
<proteinExistence type="predicted"/>